<evidence type="ECO:0000256" key="6">
    <source>
        <dbReference type="SAM" id="Phobius"/>
    </source>
</evidence>
<proteinExistence type="predicted"/>
<dbReference type="EMBL" id="QZKU01000034">
    <property type="protein sequence ID" value="RJP24498.1"/>
    <property type="molecule type" value="Genomic_DNA"/>
</dbReference>
<dbReference type="Proteomes" id="UP000265882">
    <property type="component" value="Unassembled WGS sequence"/>
</dbReference>
<feature type="transmembrane region" description="Helical" evidence="6">
    <location>
        <begin position="26"/>
        <end position="45"/>
    </location>
</feature>
<reference evidence="7 8" key="1">
    <citation type="journal article" date="2017" name="ISME J.">
        <title>Energy and carbon metabolisms in a deep terrestrial subsurface fluid microbial community.</title>
        <authorList>
            <person name="Momper L."/>
            <person name="Jungbluth S.P."/>
            <person name="Lee M.D."/>
            <person name="Amend J.P."/>
        </authorList>
    </citation>
    <scope>NUCLEOTIDE SEQUENCE [LARGE SCALE GENOMIC DNA]</scope>
    <source>
        <strain evidence="7">SURF_5</strain>
    </source>
</reference>
<feature type="transmembrane region" description="Helical" evidence="6">
    <location>
        <begin position="182"/>
        <end position="203"/>
    </location>
</feature>
<gene>
    <name evidence="7" type="ORF">C4520_04060</name>
</gene>
<evidence type="ECO:0000256" key="5">
    <source>
        <dbReference type="ARBA" id="ARBA00023136"/>
    </source>
</evidence>
<keyword evidence="2" id="KW-1003">Cell membrane</keyword>
<dbReference type="Pfam" id="PF03706">
    <property type="entry name" value="LPG_synthase_TM"/>
    <property type="match status" value="1"/>
</dbReference>
<dbReference type="GO" id="GO:0005886">
    <property type="term" value="C:plasma membrane"/>
    <property type="evidence" value="ECO:0007669"/>
    <property type="project" value="UniProtKB-SubCell"/>
</dbReference>
<keyword evidence="4 6" id="KW-1133">Transmembrane helix</keyword>
<evidence type="ECO:0000256" key="4">
    <source>
        <dbReference type="ARBA" id="ARBA00022989"/>
    </source>
</evidence>
<sequence length="371" mass="41732">MGQPPKGDFKNQHTRFERSILRNTKLWIQFSIGIAIAVFFMWLFLRKVDWDNLKLALASARYIYLIPAILLALMTYVFRAFRWYYLLHELKRIHFNRLLPPIMIGFMGNALLPARAGEFIRAYLLSQKEKVKLTASLGTLVVDRLFDTLVLLILIAGVLMFYPFDEELFLQATGRSLEQATFFLGLIATSGFAVLAGFTVLLYHKKDLAARILEKVLFFLPHRMRSGIISLFMSFTDGLHIFKNWRHMVIAVLITIVQWIFNALAFYPLFYAFGIGDKLNVVSTAVVLASAAVGVCIPTPGYAGPFHFFVQIGLQLSNSSISSSVGAAFALVAHAVIFFPVVIIGILYAFKEGVSLGQIERTSESLRAAVE</sequence>
<feature type="transmembrane region" description="Helical" evidence="6">
    <location>
        <begin position="248"/>
        <end position="269"/>
    </location>
</feature>
<feature type="transmembrane region" description="Helical" evidence="6">
    <location>
        <begin position="145"/>
        <end position="162"/>
    </location>
</feature>
<evidence type="ECO:0000256" key="1">
    <source>
        <dbReference type="ARBA" id="ARBA00004651"/>
    </source>
</evidence>
<evidence type="ECO:0000256" key="2">
    <source>
        <dbReference type="ARBA" id="ARBA00022475"/>
    </source>
</evidence>
<dbReference type="AlphaFoldDB" id="A0A3A4NVD3"/>
<feature type="transmembrane region" description="Helical" evidence="6">
    <location>
        <begin position="323"/>
        <end position="350"/>
    </location>
</feature>
<accession>A0A3A4NVD3</accession>
<feature type="transmembrane region" description="Helical" evidence="6">
    <location>
        <begin position="57"/>
        <end position="78"/>
    </location>
</feature>
<dbReference type="InterPro" id="IPR022791">
    <property type="entry name" value="L-PG_synthase/AglD"/>
</dbReference>
<comment type="subcellular location">
    <subcellularLocation>
        <location evidence="1">Cell membrane</location>
        <topology evidence="1">Multi-pass membrane protein</topology>
    </subcellularLocation>
</comment>
<evidence type="ECO:0000313" key="8">
    <source>
        <dbReference type="Proteomes" id="UP000265882"/>
    </source>
</evidence>
<organism evidence="7 8">
    <name type="scientific">Abyssobacteria bacterium (strain SURF_5)</name>
    <dbReference type="NCBI Taxonomy" id="2093360"/>
    <lineage>
        <taxon>Bacteria</taxon>
        <taxon>Pseudomonadati</taxon>
        <taxon>Candidatus Hydrogenedentota</taxon>
        <taxon>Candidatus Abyssobacteria</taxon>
    </lineage>
</organism>
<keyword evidence="5 6" id="KW-0472">Membrane</keyword>
<dbReference type="PANTHER" id="PTHR39087:SF2">
    <property type="entry name" value="UPF0104 MEMBRANE PROTEIN MJ1595"/>
    <property type="match status" value="1"/>
</dbReference>
<feature type="transmembrane region" description="Helical" evidence="6">
    <location>
        <begin position="281"/>
        <end position="303"/>
    </location>
</feature>
<evidence type="ECO:0000256" key="3">
    <source>
        <dbReference type="ARBA" id="ARBA00022692"/>
    </source>
</evidence>
<evidence type="ECO:0000313" key="7">
    <source>
        <dbReference type="EMBL" id="RJP24498.1"/>
    </source>
</evidence>
<name>A0A3A4NVD3_ABYX5</name>
<dbReference type="PANTHER" id="PTHR39087">
    <property type="entry name" value="UPF0104 MEMBRANE PROTEIN MJ1595"/>
    <property type="match status" value="1"/>
</dbReference>
<keyword evidence="3 6" id="KW-0812">Transmembrane</keyword>
<feature type="transmembrane region" description="Helical" evidence="6">
    <location>
        <begin position="224"/>
        <end position="242"/>
    </location>
</feature>
<comment type="caution">
    <text evidence="7">The sequence shown here is derived from an EMBL/GenBank/DDBJ whole genome shotgun (WGS) entry which is preliminary data.</text>
</comment>
<dbReference type="NCBIfam" id="TIGR00374">
    <property type="entry name" value="flippase-like domain"/>
    <property type="match status" value="1"/>
</dbReference>
<protein>
    <submittedName>
        <fullName evidence="7">UPF0104 family protein</fullName>
    </submittedName>
</protein>